<protein>
    <submittedName>
        <fullName evidence="2">Uncharacterized protein</fullName>
    </submittedName>
</protein>
<comment type="caution">
    <text evidence="2">The sequence shown here is derived from an EMBL/GenBank/DDBJ whole genome shotgun (WGS) entry which is preliminary data.</text>
</comment>
<evidence type="ECO:0000256" key="1">
    <source>
        <dbReference type="SAM" id="MobiDB-lite"/>
    </source>
</evidence>
<organism evidence="2 3">
    <name type="scientific">Acanthosepion pharaonis</name>
    <name type="common">Pharaoh cuttlefish</name>
    <name type="synonym">Sepia pharaonis</name>
    <dbReference type="NCBI Taxonomy" id="158019"/>
    <lineage>
        <taxon>Eukaryota</taxon>
        <taxon>Metazoa</taxon>
        <taxon>Spiralia</taxon>
        <taxon>Lophotrochozoa</taxon>
        <taxon>Mollusca</taxon>
        <taxon>Cephalopoda</taxon>
        <taxon>Coleoidea</taxon>
        <taxon>Decapodiformes</taxon>
        <taxon>Sepiida</taxon>
        <taxon>Sepiina</taxon>
        <taxon>Sepiidae</taxon>
        <taxon>Acanthosepion</taxon>
    </lineage>
</organism>
<gene>
    <name evidence="2" type="ORF">SPHA_63361</name>
</gene>
<feature type="region of interest" description="Disordered" evidence="1">
    <location>
        <begin position="168"/>
        <end position="187"/>
    </location>
</feature>
<evidence type="ECO:0000313" key="2">
    <source>
        <dbReference type="EMBL" id="CAE1312060.1"/>
    </source>
</evidence>
<feature type="compositionally biased region" description="Low complexity" evidence="1">
    <location>
        <begin position="172"/>
        <end position="183"/>
    </location>
</feature>
<accession>A0A812DZ61</accession>
<dbReference type="EMBL" id="CAHIKZ030004540">
    <property type="protein sequence ID" value="CAE1312060.1"/>
    <property type="molecule type" value="Genomic_DNA"/>
</dbReference>
<proteinExistence type="predicted"/>
<name>A0A812DZ61_ACAPH</name>
<dbReference type="AlphaFoldDB" id="A0A812DZ61"/>
<dbReference type="Proteomes" id="UP000597762">
    <property type="component" value="Unassembled WGS sequence"/>
</dbReference>
<keyword evidence="3" id="KW-1185">Reference proteome</keyword>
<sequence>MLGPLSLASAVLHGCPPTFSCLCFSPCLIPLCCLYCSSRFASFAAFSPPRALCLTLSPVSTPSQTDSLPDTFFPTFLCYGDVLPEAFFLPYQPLTLPLPPSLGGGARLSWEYIFCCFHFCCRNLTHLLNTLVFLFPFTCGRAHPHTRGEEHPTLPAANLSKTHTHLTVSRKSASPNESAPEASGWSKPHGLVDNKSVKKRVCFLDSSIAYAFLWNQTTSVFLSCFDSNRFVPANSSVSFSLSPLPVSVCLSQLNDFLSISVSLSTQRLSLYFCLSLNSTTFSPLSVSLNSTTFSPLSVSLSTQRLFSISVSLSTQRLSLSLCLSQLNDFLSSLCLSQLNDFLSSLCLSQLNDSLSSLSLSTQRLSLLSLSLSTQRLSQPLSLSLSTTLSVSLNHSLCLSQPLSLSLSTTLSVSLNHSLSLLTTLSLSTTLSVSLNHSLSLSLSTTLSPLFIASPPFQLEPRSFLSLAFVVWLNLMLKERTAFPSTATDIG</sequence>
<evidence type="ECO:0000313" key="3">
    <source>
        <dbReference type="Proteomes" id="UP000597762"/>
    </source>
</evidence>
<reference evidence="2" key="1">
    <citation type="submission" date="2021-01" db="EMBL/GenBank/DDBJ databases">
        <authorList>
            <person name="Li R."/>
            <person name="Bekaert M."/>
        </authorList>
    </citation>
    <scope>NUCLEOTIDE SEQUENCE</scope>
    <source>
        <strain evidence="2">Farmed</strain>
    </source>
</reference>